<organism evidence="3 4">
    <name type="scientific">Macleaya cordata</name>
    <name type="common">Five-seeded plume-poppy</name>
    <name type="synonym">Bocconia cordata</name>
    <dbReference type="NCBI Taxonomy" id="56857"/>
    <lineage>
        <taxon>Eukaryota</taxon>
        <taxon>Viridiplantae</taxon>
        <taxon>Streptophyta</taxon>
        <taxon>Embryophyta</taxon>
        <taxon>Tracheophyta</taxon>
        <taxon>Spermatophyta</taxon>
        <taxon>Magnoliopsida</taxon>
        <taxon>Ranunculales</taxon>
        <taxon>Papaveraceae</taxon>
        <taxon>Papaveroideae</taxon>
        <taxon>Macleaya</taxon>
    </lineage>
</organism>
<dbReference type="EMBL" id="MVGT01003294">
    <property type="protein sequence ID" value="OVA04660.1"/>
    <property type="molecule type" value="Genomic_DNA"/>
</dbReference>
<feature type="signal peptide" evidence="1">
    <location>
        <begin position="1"/>
        <end position="36"/>
    </location>
</feature>
<dbReference type="AlphaFoldDB" id="A0A200Q2G9"/>
<evidence type="ECO:0000256" key="1">
    <source>
        <dbReference type="SAM" id="SignalP"/>
    </source>
</evidence>
<dbReference type="Gene3D" id="2.60.40.420">
    <property type="entry name" value="Cupredoxins - blue copper proteins"/>
    <property type="match status" value="1"/>
</dbReference>
<dbReference type="OrthoDB" id="783836at2759"/>
<dbReference type="InterPro" id="IPR003245">
    <property type="entry name" value="Phytocyanin_dom"/>
</dbReference>
<dbReference type="PROSITE" id="PS51485">
    <property type="entry name" value="PHYTOCYANIN"/>
    <property type="match status" value="1"/>
</dbReference>
<dbReference type="GO" id="GO:0009055">
    <property type="term" value="F:electron transfer activity"/>
    <property type="evidence" value="ECO:0007669"/>
    <property type="project" value="InterPro"/>
</dbReference>
<keyword evidence="1" id="KW-0732">Signal</keyword>
<dbReference type="InParanoid" id="A0A200Q2G9"/>
<accession>A0A200Q2G9</accession>
<feature type="domain" description="Phytocyanin" evidence="2">
    <location>
        <begin position="40"/>
        <end position="81"/>
    </location>
</feature>
<feature type="chain" id="PRO_5012510068" evidence="1">
    <location>
        <begin position="37"/>
        <end position="81"/>
    </location>
</feature>
<protein>
    <submittedName>
        <fullName evidence="3">Plastocyanin-like</fullName>
    </submittedName>
</protein>
<dbReference type="OMA" id="LMIKCIS"/>
<dbReference type="Proteomes" id="UP000195402">
    <property type="component" value="Unassembled WGS sequence"/>
</dbReference>
<evidence type="ECO:0000313" key="4">
    <source>
        <dbReference type="Proteomes" id="UP000195402"/>
    </source>
</evidence>
<dbReference type="InterPro" id="IPR008972">
    <property type="entry name" value="Cupredoxin"/>
</dbReference>
<evidence type="ECO:0000313" key="3">
    <source>
        <dbReference type="EMBL" id="OVA04660.1"/>
    </source>
</evidence>
<sequence>MEQRRNLMIKCISNTTPLLFSIFSLLLLSLSRSVEAAVYKNYTVGDSLGWYDNLQKPTVNYQKWVAGKDFSLGDFLSKYFT</sequence>
<reference evidence="3 4" key="1">
    <citation type="journal article" date="2017" name="Mol. Plant">
        <title>The Genome of Medicinal Plant Macleaya cordata Provides New Insights into Benzylisoquinoline Alkaloids Metabolism.</title>
        <authorList>
            <person name="Liu X."/>
            <person name="Liu Y."/>
            <person name="Huang P."/>
            <person name="Ma Y."/>
            <person name="Qing Z."/>
            <person name="Tang Q."/>
            <person name="Cao H."/>
            <person name="Cheng P."/>
            <person name="Zheng Y."/>
            <person name="Yuan Z."/>
            <person name="Zhou Y."/>
            <person name="Liu J."/>
            <person name="Tang Z."/>
            <person name="Zhuo Y."/>
            <person name="Zhang Y."/>
            <person name="Yu L."/>
            <person name="Huang J."/>
            <person name="Yang P."/>
            <person name="Peng Q."/>
            <person name="Zhang J."/>
            <person name="Jiang W."/>
            <person name="Zhang Z."/>
            <person name="Lin K."/>
            <person name="Ro D.K."/>
            <person name="Chen X."/>
            <person name="Xiong X."/>
            <person name="Shang Y."/>
            <person name="Huang S."/>
            <person name="Zeng J."/>
        </authorList>
    </citation>
    <scope>NUCLEOTIDE SEQUENCE [LARGE SCALE GENOMIC DNA]</scope>
    <source>
        <strain evidence="4">cv. BLH2017</strain>
        <tissue evidence="3">Root</tissue>
    </source>
</reference>
<comment type="caution">
    <text evidence="3">The sequence shown here is derived from an EMBL/GenBank/DDBJ whole genome shotgun (WGS) entry which is preliminary data.</text>
</comment>
<name>A0A200Q2G9_MACCD</name>
<dbReference type="STRING" id="56857.A0A200Q2G9"/>
<gene>
    <name evidence="3" type="ORF">BVC80_1249g10</name>
</gene>
<keyword evidence="4" id="KW-1185">Reference proteome</keyword>
<evidence type="ECO:0000259" key="2">
    <source>
        <dbReference type="PROSITE" id="PS51485"/>
    </source>
</evidence>
<proteinExistence type="predicted"/>